<proteinExistence type="predicted"/>
<keyword evidence="2" id="KW-1185">Reference proteome</keyword>
<dbReference type="Proteomes" id="UP001165042">
    <property type="component" value="Unassembled WGS sequence"/>
</dbReference>
<reference evidence="1" key="1">
    <citation type="submission" date="2023-02" db="EMBL/GenBank/DDBJ databases">
        <title>Actinokineospora globicatena NBRC 15670.</title>
        <authorList>
            <person name="Ichikawa N."/>
            <person name="Sato H."/>
            <person name="Tonouchi N."/>
        </authorList>
    </citation>
    <scope>NUCLEOTIDE SEQUENCE</scope>
    <source>
        <strain evidence="1">NBRC 15670</strain>
    </source>
</reference>
<evidence type="ECO:0000313" key="2">
    <source>
        <dbReference type="Proteomes" id="UP001165042"/>
    </source>
</evidence>
<sequence length="132" mass="14457">MVLWAPWGERTVGSGAESPEDAAGIYVHALNRWDEARLRDLSITDGPTLDAGIKRRFDTSGGKGITVGDRRVRYGPAPHQASVNLVGRAASGEVFSERIFLNRVNDHWFVNLHDIPEDQGTPPLPTANTSRP</sequence>
<comment type="caution">
    <text evidence="1">The sequence shown here is derived from an EMBL/GenBank/DDBJ whole genome shotgun (WGS) entry which is preliminary data.</text>
</comment>
<name>A0A9W6QQG9_9PSEU</name>
<evidence type="ECO:0000313" key="1">
    <source>
        <dbReference type="EMBL" id="GLW92804.1"/>
    </source>
</evidence>
<accession>A0A9W6QQG9</accession>
<protein>
    <submittedName>
        <fullName evidence="1">Uncharacterized protein</fullName>
    </submittedName>
</protein>
<dbReference type="AlphaFoldDB" id="A0A9W6QQG9"/>
<organism evidence="1 2">
    <name type="scientific">Actinokineospora globicatena</name>
    <dbReference type="NCBI Taxonomy" id="103729"/>
    <lineage>
        <taxon>Bacteria</taxon>
        <taxon>Bacillati</taxon>
        <taxon>Actinomycetota</taxon>
        <taxon>Actinomycetes</taxon>
        <taxon>Pseudonocardiales</taxon>
        <taxon>Pseudonocardiaceae</taxon>
        <taxon>Actinokineospora</taxon>
    </lineage>
</organism>
<dbReference type="EMBL" id="BSSD01000005">
    <property type="protein sequence ID" value="GLW92804.1"/>
    <property type="molecule type" value="Genomic_DNA"/>
</dbReference>
<gene>
    <name evidence="1" type="ORF">Aglo03_36200</name>
</gene>